<dbReference type="InterPro" id="IPR018219">
    <property type="entry name" value="Tpx_CS"/>
</dbReference>
<dbReference type="PROSITE" id="PS51352">
    <property type="entry name" value="THIOREDOXIN_2"/>
    <property type="match status" value="1"/>
</dbReference>
<comment type="catalytic activity">
    <reaction evidence="6">
        <text>a hydroperoxide + [thioredoxin]-dithiol = an alcohol + [thioredoxin]-disulfide + H2O</text>
        <dbReference type="Rhea" id="RHEA:62620"/>
        <dbReference type="Rhea" id="RHEA-COMP:10698"/>
        <dbReference type="Rhea" id="RHEA-COMP:10700"/>
        <dbReference type="ChEBI" id="CHEBI:15377"/>
        <dbReference type="ChEBI" id="CHEBI:29950"/>
        <dbReference type="ChEBI" id="CHEBI:30879"/>
        <dbReference type="ChEBI" id="CHEBI:35924"/>
        <dbReference type="ChEBI" id="CHEBI:50058"/>
        <dbReference type="EC" id="1.11.1.24"/>
    </reaction>
</comment>
<dbReference type="InterPro" id="IPR002065">
    <property type="entry name" value="TPX"/>
</dbReference>
<protein>
    <recommendedName>
        <fullName evidence="6">Thiol peroxidase</fullName>
        <shortName evidence="6">Tpx</shortName>
        <ecNumber evidence="6">1.11.1.24</ecNumber>
    </recommendedName>
    <alternativeName>
        <fullName evidence="6">Peroxiredoxin tpx</fullName>
        <shortName evidence="6">Prx</shortName>
    </alternativeName>
    <alternativeName>
        <fullName evidence="6">Thioredoxin peroxidase</fullName>
    </alternativeName>
    <alternativeName>
        <fullName evidence="6">Thioredoxin-dependent peroxiredoxin</fullName>
    </alternativeName>
</protein>
<keyword evidence="2 6" id="KW-0049">Antioxidant</keyword>
<accession>A0A2U2C2F4</accession>
<dbReference type="Proteomes" id="UP000245014">
    <property type="component" value="Unassembled WGS sequence"/>
</dbReference>
<evidence type="ECO:0000313" key="9">
    <source>
        <dbReference type="Proteomes" id="UP000245014"/>
    </source>
</evidence>
<dbReference type="Pfam" id="PF08534">
    <property type="entry name" value="Redoxin"/>
    <property type="match status" value="1"/>
</dbReference>
<dbReference type="PANTHER" id="PTHR43110:SF1">
    <property type="entry name" value="THIOL PEROXIDASE"/>
    <property type="match status" value="1"/>
</dbReference>
<dbReference type="InterPro" id="IPR050455">
    <property type="entry name" value="Tpx_Peroxidase_subfamily"/>
</dbReference>
<dbReference type="NCBIfam" id="NF045827">
    <property type="entry name" value="perox_SUH"/>
    <property type="match status" value="1"/>
</dbReference>
<feature type="domain" description="Thioredoxin" evidence="7">
    <location>
        <begin position="19"/>
        <end position="171"/>
    </location>
</feature>
<dbReference type="GO" id="GO:0008379">
    <property type="term" value="F:thioredoxin peroxidase activity"/>
    <property type="evidence" value="ECO:0007669"/>
    <property type="project" value="UniProtKB-UniRule"/>
</dbReference>
<feature type="active site" description="Cysteine sulfenic acid (-SOH) intermediate" evidence="6">
    <location>
        <position position="61"/>
    </location>
</feature>
<dbReference type="InterPro" id="IPR036249">
    <property type="entry name" value="Thioredoxin-like_sf"/>
</dbReference>
<reference evidence="8 9" key="1">
    <citation type="submission" date="2018-05" db="EMBL/GenBank/DDBJ databases">
        <title>Antimicrobial susceptibility testing and genomic analysis of Arcobacter skirrowii strains and one Arcobacter butzleri isolated from German poultry farms.</title>
        <authorList>
            <person name="Haenel I."/>
            <person name="Hotzel H."/>
            <person name="Tomaso H."/>
            <person name="Busch A."/>
        </authorList>
    </citation>
    <scope>NUCLEOTIDE SEQUENCE [LARGE SCALE GENOMIC DNA]</scope>
    <source>
        <strain evidence="9">v</strain>
    </source>
</reference>
<gene>
    <name evidence="6" type="primary">tpx</name>
    <name evidence="8" type="ORF">DF188_00670</name>
</gene>
<evidence type="ECO:0000256" key="2">
    <source>
        <dbReference type="ARBA" id="ARBA00022862"/>
    </source>
</evidence>
<dbReference type="PANTHER" id="PTHR43110">
    <property type="entry name" value="THIOL PEROXIDASE"/>
    <property type="match status" value="1"/>
</dbReference>
<keyword evidence="4 6" id="KW-1015">Disulfide bond</keyword>
<name>A0A2U2C2F4_9BACT</name>
<evidence type="ECO:0000256" key="5">
    <source>
        <dbReference type="ARBA" id="ARBA00023284"/>
    </source>
</evidence>
<comment type="caution">
    <text evidence="8">The sequence shown here is derived from an EMBL/GenBank/DDBJ whole genome shotgun (WGS) entry which is preliminary data.</text>
</comment>
<comment type="subunit">
    <text evidence="6">Homodimer.</text>
</comment>
<dbReference type="EC" id="1.11.1.24" evidence="6"/>
<keyword evidence="1 6" id="KW-0575">Peroxidase</keyword>
<evidence type="ECO:0000256" key="6">
    <source>
        <dbReference type="HAMAP-Rule" id="MF_00269"/>
    </source>
</evidence>
<dbReference type="STRING" id="28200.GCA_001572935_00604"/>
<evidence type="ECO:0000256" key="3">
    <source>
        <dbReference type="ARBA" id="ARBA00023002"/>
    </source>
</evidence>
<dbReference type="NCBIfam" id="NF001808">
    <property type="entry name" value="PRK00522.1"/>
    <property type="match status" value="1"/>
</dbReference>
<feature type="disulfide bond" description="Redox-active" evidence="6">
    <location>
        <begin position="61"/>
        <end position="95"/>
    </location>
</feature>
<comment type="miscellaneous">
    <text evidence="6">The active site is a conserved redox-active cysteine residue, the peroxidatic cysteine (C(P)), which makes the nucleophilic attack on the peroxide substrate. The peroxide oxidizes the C(P)-SH to cysteine sulfenic acid (C(P)-SOH), which then reacts with another cysteine residue, the resolving cysteine (C(R)), to form a disulfide bridge. The disulfide is subsequently reduced by an appropriate electron donor to complete the catalytic cycle. In this atypical 2-Cys peroxiredoxin, C(R) is present in the same subunit to form an intramolecular disulfide. The disulfide is subsequently reduced by thioredoxin.</text>
</comment>
<evidence type="ECO:0000256" key="1">
    <source>
        <dbReference type="ARBA" id="ARBA00022559"/>
    </source>
</evidence>
<dbReference type="RefSeq" id="WP_109065503.1">
    <property type="nucleotide sequence ID" value="NZ_QEYG01000007.1"/>
</dbReference>
<dbReference type="EMBL" id="QEYI01000001">
    <property type="protein sequence ID" value="PWE23222.1"/>
    <property type="molecule type" value="Genomic_DNA"/>
</dbReference>
<dbReference type="SUPFAM" id="SSF52833">
    <property type="entry name" value="Thioredoxin-like"/>
    <property type="match status" value="1"/>
</dbReference>
<evidence type="ECO:0000259" key="7">
    <source>
        <dbReference type="PROSITE" id="PS51352"/>
    </source>
</evidence>
<dbReference type="InterPro" id="IPR054826">
    <property type="entry name" value="Perox_SUH"/>
</dbReference>
<dbReference type="CDD" id="cd03014">
    <property type="entry name" value="PRX_Atyp2cys"/>
    <property type="match status" value="1"/>
</dbReference>
<evidence type="ECO:0000313" key="8">
    <source>
        <dbReference type="EMBL" id="PWE23222.1"/>
    </source>
</evidence>
<sequence length="179" mass="18981">MATVKFKNDLEVNLSGAELNVGDLAPVVTAVAENLIDIQIGGKQGKVQVVVAVPSLDTGVCAAEARRFNVEAAKLENVEVVIVSMDLPFAMKRFCTTEGIENLKVASDFRAKAFAKSYGVLQANGPLAGLTARAIFIINASGKVTYKQIVPEITSEPNYDEVLEAIKDSSTTSCCGSCH</sequence>
<dbReference type="InterPro" id="IPR013740">
    <property type="entry name" value="Redoxin"/>
</dbReference>
<evidence type="ECO:0000256" key="4">
    <source>
        <dbReference type="ARBA" id="ARBA00023157"/>
    </source>
</evidence>
<comment type="function">
    <text evidence="6">Thiol-specific peroxidase that catalyzes the reduction of hydrogen peroxide and organic hydroperoxides to water and alcohols, respectively. Plays a role in cell protection against oxidative stress by detoxifying peroxides.</text>
</comment>
<keyword evidence="5 6" id="KW-0676">Redox-active center</keyword>
<proteinExistence type="inferred from homology"/>
<dbReference type="Gene3D" id="3.40.30.10">
    <property type="entry name" value="Glutaredoxin"/>
    <property type="match status" value="1"/>
</dbReference>
<dbReference type="InterPro" id="IPR013766">
    <property type="entry name" value="Thioredoxin_domain"/>
</dbReference>
<organism evidence="8 9">
    <name type="scientific">Aliarcobacter skirrowii</name>
    <dbReference type="NCBI Taxonomy" id="28200"/>
    <lineage>
        <taxon>Bacteria</taxon>
        <taxon>Pseudomonadati</taxon>
        <taxon>Campylobacterota</taxon>
        <taxon>Epsilonproteobacteria</taxon>
        <taxon>Campylobacterales</taxon>
        <taxon>Arcobacteraceae</taxon>
        <taxon>Aliarcobacter</taxon>
    </lineage>
</organism>
<dbReference type="PROSITE" id="PS01265">
    <property type="entry name" value="TPX"/>
    <property type="match status" value="1"/>
</dbReference>
<keyword evidence="3 6" id="KW-0560">Oxidoreductase</keyword>
<comment type="similarity">
    <text evidence="6">Belongs to the peroxiredoxin family. Tpx subfamily.</text>
</comment>
<dbReference type="HAMAP" id="MF_00269">
    <property type="entry name" value="Tpx"/>
    <property type="match status" value="1"/>
</dbReference>
<dbReference type="AlphaFoldDB" id="A0A2U2C2F4"/>